<dbReference type="Pfam" id="PF20240">
    <property type="entry name" value="DUF6597"/>
    <property type="match status" value="1"/>
</dbReference>
<accession>A0A0M9VHN7</accession>
<reference evidence="2 3" key="1">
    <citation type="submission" date="2015-08" db="EMBL/GenBank/DDBJ databases">
        <title>Whole genome sequence of Flavobacterium akiainvivens IK-1T, from decaying Wikstroemia oahuensis, an endemic Hawaiian shrub.</title>
        <authorList>
            <person name="Wan X."/>
            <person name="Hou S."/>
            <person name="Saito J."/>
            <person name="Donachie S."/>
        </authorList>
    </citation>
    <scope>NUCLEOTIDE SEQUENCE [LARGE SCALE GENOMIC DNA]</scope>
    <source>
        <strain evidence="2 3">IK-1</strain>
    </source>
</reference>
<dbReference type="RefSeq" id="WP_054406979.1">
    <property type="nucleotide sequence ID" value="NZ_FOYA01000026.1"/>
</dbReference>
<evidence type="ECO:0000313" key="2">
    <source>
        <dbReference type="EMBL" id="KOS05766.1"/>
    </source>
</evidence>
<feature type="domain" description="DUF6597" evidence="1">
    <location>
        <begin position="9"/>
        <end position="101"/>
    </location>
</feature>
<dbReference type="Gene3D" id="1.10.10.60">
    <property type="entry name" value="Homeodomain-like"/>
    <property type="match status" value="1"/>
</dbReference>
<dbReference type="Proteomes" id="UP000037755">
    <property type="component" value="Unassembled WGS sequence"/>
</dbReference>
<dbReference type="EMBL" id="LIYD01000005">
    <property type="protein sequence ID" value="KOS05766.1"/>
    <property type="molecule type" value="Genomic_DNA"/>
</dbReference>
<evidence type="ECO:0000259" key="1">
    <source>
        <dbReference type="Pfam" id="PF20240"/>
    </source>
</evidence>
<name>A0A0M9VHN7_9FLAO</name>
<dbReference type="InterPro" id="IPR046532">
    <property type="entry name" value="DUF6597"/>
</dbReference>
<keyword evidence="3" id="KW-1185">Reference proteome</keyword>
<gene>
    <name evidence="2" type="ORF">AM493_06740</name>
</gene>
<protein>
    <recommendedName>
        <fullName evidence="1">DUF6597 domain-containing protein</fullName>
    </recommendedName>
</protein>
<organism evidence="2 3">
    <name type="scientific">Flavobacterium akiainvivens</name>
    <dbReference type="NCBI Taxonomy" id="1202724"/>
    <lineage>
        <taxon>Bacteria</taxon>
        <taxon>Pseudomonadati</taxon>
        <taxon>Bacteroidota</taxon>
        <taxon>Flavobacteriia</taxon>
        <taxon>Flavobacteriales</taxon>
        <taxon>Flavobacteriaceae</taxon>
        <taxon>Flavobacterium</taxon>
    </lineage>
</organism>
<proteinExistence type="predicted"/>
<evidence type="ECO:0000313" key="3">
    <source>
        <dbReference type="Proteomes" id="UP000037755"/>
    </source>
</evidence>
<sequence length="251" mass="28985">MSNPVTFQKINAHKSINNFVSSFWLVENNSDQDYAVVVMPDASFDFVITKKKNEPLHCILMGINTTFSNAFIEADTRMMVINFKLLAAEYILKSSVADLLNGGQSLPDDFWNTEESDFNDFNLFAEKITEHIQLLSGKAIDPRKQKLSQLIYASSGEMTVKELSENAYWNSRQINRYFTQYFGLPLKKFCNILRFRSSFKQINEGNLFPELNYSDQPHFEREVKKLTGANLRTLFKNKNDRFIQVSLLGNL</sequence>
<dbReference type="OrthoDB" id="635259at2"/>
<dbReference type="AlphaFoldDB" id="A0A0M9VHN7"/>
<dbReference type="STRING" id="1202724.AM493_06740"/>
<dbReference type="PATRIC" id="fig|1202724.3.peg.1402"/>
<comment type="caution">
    <text evidence="2">The sequence shown here is derived from an EMBL/GenBank/DDBJ whole genome shotgun (WGS) entry which is preliminary data.</text>
</comment>